<evidence type="ECO:0000256" key="7">
    <source>
        <dbReference type="SAM" id="MobiDB-lite"/>
    </source>
</evidence>
<evidence type="ECO:0000256" key="3">
    <source>
        <dbReference type="ARBA" id="ARBA00022475"/>
    </source>
</evidence>
<feature type="region of interest" description="Disordered" evidence="7">
    <location>
        <begin position="225"/>
        <end position="259"/>
    </location>
</feature>
<comment type="similarity">
    <text evidence="2">Belongs to the CpsC/CapA family.</text>
</comment>
<evidence type="ECO:0000313" key="10">
    <source>
        <dbReference type="EMBL" id="HIU03288.1"/>
    </source>
</evidence>
<dbReference type="EMBL" id="DVLT01000051">
    <property type="protein sequence ID" value="HIU03288.1"/>
    <property type="molecule type" value="Genomic_DNA"/>
</dbReference>
<sequence length="259" mass="28365">MEEQIRDDEIEIDLVELFHVLMRKLWLIILCFAAGVILAGGFTIMFITPKYSASSMIYILTKTTSVTSLADIQMGTQLTADFEVLATSRPVVESVIDRLSLDMAYEDLVDMITVSNRSDTRILEITVEHPQPEMAASIANAMADATADSVAEIMSTDRPSIVEDAVVPTVQSSPSLVKNAAIGGIGLAFVAAAIVVVLHLTDDTVKNEEDVKKYLGLNTLASLPVSRNQKSADHHKRKHSAKPRNMKEHERKNSEKQAG</sequence>
<protein>
    <submittedName>
        <fullName evidence="10">Polysaccharide export protein</fullName>
    </submittedName>
</protein>
<evidence type="ECO:0000313" key="11">
    <source>
        <dbReference type="Proteomes" id="UP000824164"/>
    </source>
</evidence>
<dbReference type="InterPro" id="IPR003856">
    <property type="entry name" value="LPS_length_determ_N"/>
</dbReference>
<dbReference type="GO" id="GO:0005886">
    <property type="term" value="C:plasma membrane"/>
    <property type="evidence" value="ECO:0007669"/>
    <property type="project" value="UniProtKB-SubCell"/>
</dbReference>
<feature type="domain" description="Polysaccharide chain length determinant N-terminal" evidence="9">
    <location>
        <begin position="11"/>
        <end position="98"/>
    </location>
</feature>
<dbReference type="Pfam" id="PF02706">
    <property type="entry name" value="Wzz"/>
    <property type="match status" value="1"/>
</dbReference>
<evidence type="ECO:0000256" key="4">
    <source>
        <dbReference type="ARBA" id="ARBA00022692"/>
    </source>
</evidence>
<dbReference type="Proteomes" id="UP000824164">
    <property type="component" value="Unassembled WGS sequence"/>
</dbReference>
<reference evidence="10" key="1">
    <citation type="submission" date="2020-10" db="EMBL/GenBank/DDBJ databases">
        <authorList>
            <person name="Gilroy R."/>
        </authorList>
    </citation>
    <scope>NUCLEOTIDE SEQUENCE</scope>
    <source>
        <strain evidence="10">CHK187-14744</strain>
    </source>
</reference>
<accession>A0A9D1KXC1</accession>
<evidence type="ECO:0000256" key="1">
    <source>
        <dbReference type="ARBA" id="ARBA00004651"/>
    </source>
</evidence>
<evidence type="ECO:0000259" key="9">
    <source>
        <dbReference type="Pfam" id="PF02706"/>
    </source>
</evidence>
<proteinExistence type="inferred from homology"/>
<keyword evidence="6 8" id="KW-0472">Membrane</keyword>
<dbReference type="PANTHER" id="PTHR32309:SF13">
    <property type="entry name" value="FERRIC ENTEROBACTIN TRANSPORT PROTEIN FEPE"/>
    <property type="match status" value="1"/>
</dbReference>
<dbReference type="PANTHER" id="PTHR32309">
    <property type="entry name" value="TYROSINE-PROTEIN KINASE"/>
    <property type="match status" value="1"/>
</dbReference>
<keyword evidence="5 8" id="KW-1133">Transmembrane helix</keyword>
<evidence type="ECO:0000256" key="6">
    <source>
        <dbReference type="ARBA" id="ARBA00023136"/>
    </source>
</evidence>
<evidence type="ECO:0000256" key="2">
    <source>
        <dbReference type="ARBA" id="ARBA00006683"/>
    </source>
</evidence>
<name>A0A9D1KXC1_9FIRM</name>
<dbReference type="AlphaFoldDB" id="A0A9D1KXC1"/>
<dbReference type="GO" id="GO:0004713">
    <property type="term" value="F:protein tyrosine kinase activity"/>
    <property type="evidence" value="ECO:0007669"/>
    <property type="project" value="TreeGrafter"/>
</dbReference>
<comment type="caution">
    <text evidence="10">The sequence shown here is derived from an EMBL/GenBank/DDBJ whole genome shotgun (WGS) entry which is preliminary data.</text>
</comment>
<feature type="transmembrane region" description="Helical" evidence="8">
    <location>
        <begin position="180"/>
        <end position="200"/>
    </location>
</feature>
<gene>
    <name evidence="10" type="ORF">IAB63_08560</name>
</gene>
<feature type="transmembrane region" description="Helical" evidence="8">
    <location>
        <begin position="25"/>
        <end position="47"/>
    </location>
</feature>
<reference evidence="10" key="2">
    <citation type="journal article" date="2021" name="PeerJ">
        <title>Extensive microbial diversity within the chicken gut microbiome revealed by metagenomics and culture.</title>
        <authorList>
            <person name="Gilroy R."/>
            <person name="Ravi A."/>
            <person name="Getino M."/>
            <person name="Pursley I."/>
            <person name="Horton D.L."/>
            <person name="Alikhan N.F."/>
            <person name="Baker D."/>
            <person name="Gharbi K."/>
            <person name="Hall N."/>
            <person name="Watson M."/>
            <person name="Adriaenssens E.M."/>
            <person name="Foster-Nyarko E."/>
            <person name="Jarju S."/>
            <person name="Secka A."/>
            <person name="Antonio M."/>
            <person name="Oren A."/>
            <person name="Chaudhuri R.R."/>
            <person name="La Ragione R."/>
            <person name="Hildebrand F."/>
            <person name="Pallen M.J."/>
        </authorList>
    </citation>
    <scope>NUCLEOTIDE SEQUENCE</scope>
    <source>
        <strain evidence="10">CHK187-14744</strain>
    </source>
</reference>
<feature type="compositionally biased region" description="Basic residues" evidence="7">
    <location>
        <begin position="233"/>
        <end position="244"/>
    </location>
</feature>
<keyword evidence="3" id="KW-1003">Cell membrane</keyword>
<evidence type="ECO:0000256" key="5">
    <source>
        <dbReference type="ARBA" id="ARBA00022989"/>
    </source>
</evidence>
<dbReference type="InterPro" id="IPR050445">
    <property type="entry name" value="Bact_polysacc_biosynth/exp"/>
</dbReference>
<organism evidence="10 11">
    <name type="scientific">Candidatus Onthocola gallistercoris</name>
    <dbReference type="NCBI Taxonomy" id="2840876"/>
    <lineage>
        <taxon>Bacteria</taxon>
        <taxon>Bacillati</taxon>
        <taxon>Bacillota</taxon>
        <taxon>Bacilli</taxon>
        <taxon>Candidatus Onthocola</taxon>
    </lineage>
</organism>
<feature type="compositionally biased region" description="Basic and acidic residues" evidence="7">
    <location>
        <begin position="245"/>
        <end position="259"/>
    </location>
</feature>
<keyword evidence="4 8" id="KW-0812">Transmembrane</keyword>
<comment type="subcellular location">
    <subcellularLocation>
        <location evidence="1">Cell membrane</location>
        <topology evidence="1">Multi-pass membrane protein</topology>
    </subcellularLocation>
</comment>
<evidence type="ECO:0000256" key="8">
    <source>
        <dbReference type="SAM" id="Phobius"/>
    </source>
</evidence>